<comment type="caution">
    <text evidence="2">The sequence shown here is derived from an EMBL/GenBank/DDBJ whole genome shotgun (WGS) entry which is preliminary data.</text>
</comment>
<gene>
    <name evidence="2" type="ORF">HPB48_006814</name>
</gene>
<feature type="compositionally biased region" description="Basic and acidic residues" evidence="1">
    <location>
        <begin position="105"/>
        <end position="115"/>
    </location>
</feature>
<accession>A0A9J6FH83</accession>
<dbReference type="Proteomes" id="UP000821853">
    <property type="component" value="Chromosome 1"/>
</dbReference>
<keyword evidence="3" id="KW-1185">Reference proteome</keyword>
<feature type="compositionally biased region" description="Gly residues" evidence="1">
    <location>
        <begin position="1"/>
        <end position="13"/>
    </location>
</feature>
<dbReference type="EMBL" id="JABSTR010000001">
    <property type="protein sequence ID" value="KAH9361252.1"/>
    <property type="molecule type" value="Genomic_DNA"/>
</dbReference>
<protein>
    <submittedName>
        <fullName evidence="2">Uncharacterized protein</fullName>
    </submittedName>
</protein>
<feature type="compositionally biased region" description="Polar residues" evidence="1">
    <location>
        <begin position="35"/>
        <end position="55"/>
    </location>
</feature>
<dbReference type="VEuPathDB" id="VectorBase:HLOH_059375"/>
<reference evidence="2 3" key="1">
    <citation type="journal article" date="2020" name="Cell">
        <title>Large-Scale Comparative Analyses of Tick Genomes Elucidate Their Genetic Diversity and Vector Capacities.</title>
        <authorList>
            <consortium name="Tick Genome and Microbiome Consortium (TIGMIC)"/>
            <person name="Jia N."/>
            <person name="Wang J."/>
            <person name="Shi W."/>
            <person name="Du L."/>
            <person name="Sun Y."/>
            <person name="Zhan W."/>
            <person name="Jiang J.F."/>
            <person name="Wang Q."/>
            <person name="Zhang B."/>
            <person name="Ji P."/>
            <person name="Bell-Sakyi L."/>
            <person name="Cui X.M."/>
            <person name="Yuan T.T."/>
            <person name="Jiang B.G."/>
            <person name="Yang W.F."/>
            <person name="Lam T.T."/>
            <person name="Chang Q.C."/>
            <person name="Ding S.J."/>
            <person name="Wang X.J."/>
            <person name="Zhu J.G."/>
            <person name="Ruan X.D."/>
            <person name="Zhao L."/>
            <person name="Wei J.T."/>
            <person name="Ye R.Z."/>
            <person name="Que T.C."/>
            <person name="Du C.H."/>
            <person name="Zhou Y.H."/>
            <person name="Cheng J.X."/>
            <person name="Dai P.F."/>
            <person name="Guo W.B."/>
            <person name="Han X.H."/>
            <person name="Huang E.J."/>
            <person name="Li L.F."/>
            <person name="Wei W."/>
            <person name="Gao Y.C."/>
            <person name="Liu J.Z."/>
            <person name="Shao H.Z."/>
            <person name="Wang X."/>
            <person name="Wang C.C."/>
            <person name="Yang T.C."/>
            <person name="Huo Q.B."/>
            <person name="Li W."/>
            <person name="Chen H.Y."/>
            <person name="Chen S.E."/>
            <person name="Zhou L.G."/>
            <person name="Ni X.B."/>
            <person name="Tian J.H."/>
            <person name="Sheng Y."/>
            <person name="Liu T."/>
            <person name="Pan Y.S."/>
            <person name="Xia L.Y."/>
            <person name="Li J."/>
            <person name="Zhao F."/>
            <person name="Cao W.C."/>
        </authorList>
    </citation>
    <scope>NUCLEOTIDE SEQUENCE [LARGE SCALE GENOMIC DNA]</scope>
    <source>
        <strain evidence="2">HaeL-2018</strain>
    </source>
</reference>
<organism evidence="2 3">
    <name type="scientific">Haemaphysalis longicornis</name>
    <name type="common">Bush tick</name>
    <dbReference type="NCBI Taxonomy" id="44386"/>
    <lineage>
        <taxon>Eukaryota</taxon>
        <taxon>Metazoa</taxon>
        <taxon>Ecdysozoa</taxon>
        <taxon>Arthropoda</taxon>
        <taxon>Chelicerata</taxon>
        <taxon>Arachnida</taxon>
        <taxon>Acari</taxon>
        <taxon>Parasitiformes</taxon>
        <taxon>Ixodida</taxon>
        <taxon>Ixodoidea</taxon>
        <taxon>Ixodidae</taxon>
        <taxon>Haemaphysalinae</taxon>
        <taxon>Haemaphysalis</taxon>
    </lineage>
</organism>
<evidence type="ECO:0000256" key="1">
    <source>
        <dbReference type="SAM" id="MobiDB-lite"/>
    </source>
</evidence>
<feature type="region of interest" description="Disordered" evidence="1">
    <location>
        <begin position="1"/>
        <end position="134"/>
    </location>
</feature>
<dbReference type="AlphaFoldDB" id="A0A9J6FH83"/>
<evidence type="ECO:0000313" key="3">
    <source>
        <dbReference type="Proteomes" id="UP000821853"/>
    </source>
</evidence>
<feature type="compositionally biased region" description="Polar residues" evidence="1">
    <location>
        <begin position="72"/>
        <end position="82"/>
    </location>
</feature>
<evidence type="ECO:0000313" key="2">
    <source>
        <dbReference type="EMBL" id="KAH9361252.1"/>
    </source>
</evidence>
<name>A0A9J6FH83_HAELO</name>
<sequence length="134" mass="13727">MTGPAGRPGGGRRGSAPLPVQRRASLSPQPPGVSAPTSLGPSPKQSPRPSVQGSPKESPPSAEQHDGPPSQGAVSPAQSTTGPLVLATPQDPAAPAEHKVRPRRGSRDSVQKEGHWASAGSLPALDPFRGWDIY</sequence>
<proteinExistence type="predicted"/>